<evidence type="ECO:0000259" key="2">
    <source>
        <dbReference type="Pfam" id="PF20152"/>
    </source>
</evidence>
<evidence type="ECO:0000313" key="3">
    <source>
        <dbReference type="EMBL" id="KAF9449709.1"/>
    </source>
</evidence>
<keyword evidence="1" id="KW-1133">Transmembrane helix</keyword>
<dbReference type="PANTHER" id="PTHR40465">
    <property type="entry name" value="CHROMOSOME 1, WHOLE GENOME SHOTGUN SEQUENCE"/>
    <property type="match status" value="1"/>
</dbReference>
<feature type="domain" description="DUF6534" evidence="2">
    <location>
        <begin position="171"/>
        <end position="252"/>
    </location>
</feature>
<feature type="transmembrane region" description="Helical" evidence="1">
    <location>
        <begin position="87"/>
        <end position="111"/>
    </location>
</feature>
<keyword evidence="4" id="KW-1185">Reference proteome</keyword>
<proteinExistence type="predicted"/>
<accession>A0A9P6C5U4</accession>
<feature type="transmembrane region" description="Helical" evidence="1">
    <location>
        <begin position="162"/>
        <end position="186"/>
    </location>
</feature>
<dbReference type="EMBL" id="MU151122">
    <property type="protein sequence ID" value="KAF9449709.1"/>
    <property type="molecule type" value="Genomic_DNA"/>
</dbReference>
<dbReference type="InterPro" id="IPR045339">
    <property type="entry name" value="DUF6534"/>
</dbReference>
<keyword evidence="1" id="KW-0812">Transmembrane</keyword>
<evidence type="ECO:0000313" key="4">
    <source>
        <dbReference type="Proteomes" id="UP000807342"/>
    </source>
</evidence>
<protein>
    <recommendedName>
        <fullName evidence="2">DUF6534 domain-containing protein</fullName>
    </recommendedName>
</protein>
<comment type="caution">
    <text evidence="3">The sequence shown here is derived from an EMBL/GenBank/DDBJ whole genome shotgun (WGS) entry which is preliminary data.</text>
</comment>
<dbReference type="Pfam" id="PF20152">
    <property type="entry name" value="DUF6534"/>
    <property type="match status" value="1"/>
</dbReference>
<evidence type="ECO:0000256" key="1">
    <source>
        <dbReference type="SAM" id="Phobius"/>
    </source>
</evidence>
<keyword evidence="1" id="KW-0472">Membrane</keyword>
<feature type="transmembrane region" description="Helical" evidence="1">
    <location>
        <begin position="12"/>
        <end position="36"/>
    </location>
</feature>
<dbReference type="OrthoDB" id="3206554at2759"/>
<feature type="transmembrane region" description="Helical" evidence="1">
    <location>
        <begin position="206"/>
        <end position="228"/>
    </location>
</feature>
<feature type="transmembrane region" description="Helical" evidence="1">
    <location>
        <begin position="123"/>
        <end position="142"/>
    </location>
</feature>
<name>A0A9P6C5U4_9AGAR</name>
<dbReference type="PANTHER" id="PTHR40465:SF1">
    <property type="entry name" value="DUF6534 DOMAIN-CONTAINING PROTEIN"/>
    <property type="match status" value="1"/>
</dbReference>
<gene>
    <name evidence="3" type="ORF">P691DRAFT_666938</name>
</gene>
<dbReference type="Proteomes" id="UP000807342">
    <property type="component" value="Unassembled WGS sequence"/>
</dbReference>
<organism evidence="3 4">
    <name type="scientific">Macrolepiota fuliginosa MF-IS2</name>
    <dbReference type="NCBI Taxonomy" id="1400762"/>
    <lineage>
        <taxon>Eukaryota</taxon>
        <taxon>Fungi</taxon>
        <taxon>Dikarya</taxon>
        <taxon>Basidiomycota</taxon>
        <taxon>Agaricomycotina</taxon>
        <taxon>Agaricomycetes</taxon>
        <taxon>Agaricomycetidae</taxon>
        <taxon>Agaricales</taxon>
        <taxon>Agaricineae</taxon>
        <taxon>Agaricaceae</taxon>
        <taxon>Macrolepiota</taxon>
    </lineage>
</organism>
<dbReference type="AlphaFoldDB" id="A0A9P6C5U4"/>
<reference evidence="3" key="1">
    <citation type="submission" date="2020-11" db="EMBL/GenBank/DDBJ databases">
        <authorList>
            <consortium name="DOE Joint Genome Institute"/>
            <person name="Ahrendt S."/>
            <person name="Riley R."/>
            <person name="Andreopoulos W."/>
            <person name="Labutti K."/>
            <person name="Pangilinan J."/>
            <person name="Ruiz-Duenas F.J."/>
            <person name="Barrasa J.M."/>
            <person name="Sanchez-Garcia M."/>
            <person name="Camarero S."/>
            <person name="Miyauchi S."/>
            <person name="Serrano A."/>
            <person name="Linde D."/>
            <person name="Babiker R."/>
            <person name="Drula E."/>
            <person name="Ayuso-Fernandez I."/>
            <person name="Pacheco R."/>
            <person name="Padilla G."/>
            <person name="Ferreira P."/>
            <person name="Barriuso J."/>
            <person name="Kellner H."/>
            <person name="Castanera R."/>
            <person name="Alfaro M."/>
            <person name="Ramirez L."/>
            <person name="Pisabarro A.G."/>
            <person name="Kuo A."/>
            <person name="Tritt A."/>
            <person name="Lipzen A."/>
            <person name="He G."/>
            <person name="Yan M."/>
            <person name="Ng V."/>
            <person name="Cullen D."/>
            <person name="Martin F."/>
            <person name="Rosso M.-N."/>
            <person name="Henrissat B."/>
            <person name="Hibbett D."/>
            <person name="Martinez A.T."/>
            <person name="Grigoriev I.V."/>
        </authorList>
    </citation>
    <scope>NUCLEOTIDE SEQUENCE</scope>
    <source>
        <strain evidence="3">MF-IS2</strain>
    </source>
</reference>
<sequence>MALQVNVPTTFGALLLGGLYASILSGAVVLQVIIYFKIYDGDPTTILVTAIKLSSRVLDVLHTALVWAGLWNYLIEFFGQVQHIDVIPWYVYSCDLDKTLGILTFSVHCFFSHRIFMLSRRNWLLVIPIVCPSCLPIFNPFSNHDAKDLLGTVPPRPLIPQWLFTLGLALSTIVDILITGSLFFLLKTNRTSDFNLNPVIDTLILYAFEMGSFTTTGTIVSMICWLGMSNNLIFMGLHFVIAKCYANSLFVT</sequence>